<feature type="transmembrane region" description="Helical" evidence="2">
    <location>
        <begin position="18"/>
        <end position="37"/>
    </location>
</feature>
<dbReference type="GO" id="GO:0006145">
    <property type="term" value="P:purine nucleobase catabolic process"/>
    <property type="evidence" value="ECO:0007669"/>
    <property type="project" value="TreeGrafter"/>
</dbReference>
<organism evidence="3 4">
    <name type="scientific">Sistotremastrum niveocremeum HHB9708</name>
    <dbReference type="NCBI Taxonomy" id="1314777"/>
    <lineage>
        <taxon>Eukaryota</taxon>
        <taxon>Fungi</taxon>
        <taxon>Dikarya</taxon>
        <taxon>Basidiomycota</taxon>
        <taxon>Agaricomycotina</taxon>
        <taxon>Agaricomycetes</taxon>
        <taxon>Sistotremastrales</taxon>
        <taxon>Sistotremastraceae</taxon>
        <taxon>Sertulicium</taxon>
        <taxon>Sertulicium niveocremeum</taxon>
    </lineage>
</organism>
<dbReference type="InterPro" id="IPR011059">
    <property type="entry name" value="Metal-dep_hydrolase_composite"/>
</dbReference>
<dbReference type="STRING" id="1314777.A0A164QJL3"/>
<dbReference type="PANTHER" id="PTHR43668:SF5">
    <property type="entry name" value="AMIDOHYDROLASE 3 DOMAIN-CONTAINING PROTEIN"/>
    <property type="match status" value="1"/>
</dbReference>
<keyword evidence="4" id="KW-1185">Reference proteome</keyword>
<keyword evidence="2" id="KW-1133">Transmembrane helix</keyword>
<reference evidence="3 4" key="1">
    <citation type="journal article" date="2016" name="Mol. Biol. Evol.">
        <title>Comparative Genomics of Early-Diverging Mushroom-Forming Fungi Provides Insights into the Origins of Lignocellulose Decay Capabilities.</title>
        <authorList>
            <person name="Nagy L.G."/>
            <person name="Riley R."/>
            <person name="Tritt A."/>
            <person name="Adam C."/>
            <person name="Daum C."/>
            <person name="Floudas D."/>
            <person name="Sun H."/>
            <person name="Yadav J.S."/>
            <person name="Pangilinan J."/>
            <person name="Larsson K.H."/>
            <person name="Matsuura K."/>
            <person name="Barry K."/>
            <person name="Labutti K."/>
            <person name="Kuo R."/>
            <person name="Ohm R.A."/>
            <person name="Bhattacharya S.S."/>
            <person name="Shirouzu T."/>
            <person name="Yoshinaga Y."/>
            <person name="Martin F.M."/>
            <person name="Grigoriev I.V."/>
            <person name="Hibbett D.S."/>
        </authorList>
    </citation>
    <scope>NUCLEOTIDE SEQUENCE [LARGE SCALE GENOMIC DNA]</scope>
    <source>
        <strain evidence="3 4">HHB9708</strain>
    </source>
</reference>
<evidence type="ECO:0008006" key="5">
    <source>
        <dbReference type="Google" id="ProtNLM"/>
    </source>
</evidence>
<dbReference type="GO" id="GO:0004038">
    <property type="term" value="F:allantoinase activity"/>
    <property type="evidence" value="ECO:0007669"/>
    <property type="project" value="TreeGrafter"/>
</dbReference>
<feature type="region of interest" description="Disordered" evidence="1">
    <location>
        <begin position="564"/>
        <end position="586"/>
    </location>
</feature>
<evidence type="ECO:0000256" key="2">
    <source>
        <dbReference type="SAM" id="Phobius"/>
    </source>
</evidence>
<keyword evidence="2" id="KW-0812">Transmembrane</keyword>
<dbReference type="SUPFAM" id="SSF51556">
    <property type="entry name" value="Metallo-dependent hydrolases"/>
    <property type="match status" value="2"/>
</dbReference>
<dbReference type="PANTHER" id="PTHR43668">
    <property type="entry name" value="ALLANTOINASE"/>
    <property type="match status" value="1"/>
</dbReference>
<protein>
    <recommendedName>
        <fullName evidence="5">Amidohydrolase-related domain-containing protein</fullName>
    </recommendedName>
</protein>
<evidence type="ECO:0000256" key="1">
    <source>
        <dbReference type="SAM" id="MobiDB-lite"/>
    </source>
</evidence>
<feature type="compositionally biased region" description="Acidic residues" evidence="1">
    <location>
        <begin position="569"/>
        <end position="578"/>
    </location>
</feature>
<dbReference type="Proteomes" id="UP000076722">
    <property type="component" value="Unassembled WGS sequence"/>
</dbReference>
<dbReference type="EMBL" id="KV419425">
    <property type="protein sequence ID" value="KZS89718.1"/>
    <property type="molecule type" value="Genomic_DNA"/>
</dbReference>
<evidence type="ECO:0000313" key="4">
    <source>
        <dbReference type="Proteomes" id="UP000076722"/>
    </source>
</evidence>
<dbReference type="InterPro" id="IPR032466">
    <property type="entry name" value="Metal_Hydrolase"/>
</dbReference>
<dbReference type="OrthoDB" id="10258955at2759"/>
<proteinExistence type="predicted"/>
<sequence>MKGLTLGPARAFSSNQSFVIWLCSVFFVGASLFLWIAQYEVNSKIPSKEEQAAILERCKYTRAIPGPPPDFSQRKKSDRFDRGTKATLIRNATIWTGLRGGTEVVKGDLLLDGGIVKALGYIPNTVIEELREVGVGIDEVEGGGAWVTPGIVDLHSHIGGEASPELSGANDINSRKSPIVPWLRIIDGLNTHDDSYELAISGGVTSAQVLPGSANSIGGLGAFIKLRDTPERTTISKIIEPPYELNGTHFDHSLTPRWRHMKVYSQTRMDSAWGFREAYDTARKIKEDQDAYCDAAEAGVWKALGVWPESLQWESLVDVLRGKVKVSVHCYEAVDLDMIVRLTNEFQFPVASFHHAGETYLVPDRLKETWGGTPAIALFATNFRKKREAYRGSEFAPRILAQHEIPVVMKSDHNVINSRLLQNEAALAHYYGLHPSLALLSVTGTPADAAGLGHRIGRISEDIVIWDSHPLSLGATPQQVYIDGIPQLKNPSVSTKPDTFQSYPRPPNFDKEARETVEWEGLPPLKPSLNSRKGGRVGFLNVRSVWGRNGDGSGVVEMMSVPMTSAAAAEEEEEEEGERDAYGKGEKKKVAMGGEVVVESGRIICFAPWTGSCIDSPSTPGLSFDEIVDLEGGSISPAFVSFGSTLGLNEILLERVTNDGSVYDPLMSPGGVPEVLGGRMVRALDGLQFGGRNTLLAYRGGVTTAISSPSGSFLRGVSVAFNTGADHALEGGAIVKEGVAVHVGLSMRYSASVSSQIGALKQLLEEGKGEWKDVIEGDMPLIVHTDNADIMASVIRLKSSIERVSATGKSMRISFAGAAEAHLIAKEIGEAGVGVIVYPVTPFPYQWEGRRILPGPPLTNLTAIVKLLMEGVVVGVGVMDDYLARHTGFELTRAVLESNGYIDKKTAIELVTTNLEKLFGLESGSGGDMVAYKGGEFGDLSAVAVGIISEKGGFVDLV</sequence>
<accession>A0A164QJL3</accession>
<dbReference type="SUPFAM" id="SSF51338">
    <property type="entry name" value="Composite domain of metallo-dependent hydrolases"/>
    <property type="match status" value="1"/>
</dbReference>
<evidence type="ECO:0000313" key="3">
    <source>
        <dbReference type="EMBL" id="KZS89718.1"/>
    </source>
</evidence>
<dbReference type="GO" id="GO:0005737">
    <property type="term" value="C:cytoplasm"/>
    <property type="evidence" value="ECO:0007669"/>
    <property type="project" value="TreeGrafter"/>
</dbReference>
<name>A0A164QJL3_9AGAM</name>
<dbReference type="InterPro" id="IPR050138">
    <property type="entry name" value="DHOase/Allantoinase_Hydrolase"/>
</dbReference>
<dbReference type="AlphaFoldDB" id="A0A164QJL3"/>
<dbReference type="Gene3D" id="3.20.20.140">
    <property type="entry name" value="Metal-dependent hydrolases"/>
    <property type="match status" value="2"/>
</dbReference>
<gene>
    <name evidence="3" type="ORF">SISNIDRAFT_479686</name>
</gene>
<keyword evidence="2" id="KW-0472">Membrane</keyword>